<dbReference type="STRING" id="529884.Rhola_00013240"/>
<dbReference type="EMBL" id="CP007490">
    <property type="protein sequence ID" value="AIC48113.1"/>
    <property type="molecule type" value="Genomic_DNA"/>
</dbReference>
<gene>
    <name evidence="2" type="ORF">Rhola_00013240</name>
</gene>
<dbReference type="AlphaFoldDB" id="A0A060JNG0"/>
<dbReference type="KEGG" id="rla:Rhola_00013240"/>
<evidence type="ECO:0000313" key="2">
    <source>
        <dbReference type="EMBL" id="AIC48113.1"/>
    </source>
</evidence>
<name>A0A060JNG0_9MICO</name>
<proteinExistence type="predicted"/>
<organism evidence="2 3">
    <name type="scientific">Rhodoluna lacicola</name>
    <dbReference type="NCBI Taxonomy" id="529884"/>
    <lineage>
        <taxon>Bacteria</taxon>
        <taxon>Bacillati</taxon>
        <taxon>Actinomycetota</taxon>
        <taxon>Actinomycetes</taxon>
        <taxon>Micrococcales</taxon>
        <taxon>Microbacteriaceae</taxon>
        <taxon>Luna cluster</taxon>
        <taxon>Luna-1 subcluster</taxon>
        <taxon>Rhodoluna</taxon>
    </lineage>
</organism>
<keyword evidence="1" id="KW-0732">Signal</keyword>
<evidence type="ECO:0000313" key="3">
    <source>
        <dbReference type="Proteomes" id="UP000067708"/>
    </source>
</evidence>
<evidence type="ECO:0000256" key="1">
    <source>
        <dbReference type="SAM" id="SignalP"/>
    </source>
</evidence>
<dbReference type="RefSeq" id="WP_038503308.1">
    <property type="nucleotide sequence ID" value="NZ_CP007490.1"/>
</dbReference>
<dbReference type="HOGENOM" id="CLU_749819_0_0_11"/>
<protein>
    <submittedName>
        <fullName evidence="2">Uncharacterized protein</fullName>
    </submittedName>
</protein>
<reference evidence="2 3" key="1">
    <citation type="journal article" date="2014" name="Int. J. Syst. Evol. Microbiol.">
        <title>Rhodoluna lacicola gen. nov., sp. nov., a planktonic freshwater bacterium with stream-lined genome.</title>
        <authorList>
            <person name="Hahn M."/>
            <person name="Schmidt J."/>
            <person name="Taipale S.J."/>
            <person name="Doolittle W.F."/>
            <person name="Koll U."/>
        </authorList>
    </citation>
    <scope>NUCLEOTIDE SEQUENCE [LARGE SCALE GENOMIC DNA]</scope>
    <source>
        <strain evidence="2 3">MWH-Ta8</strain>
    </source>
</reference>
<feature type="signal peptide" evidence="1">
    <location>
        <begin position="1"/>
        <end position="24"/>
    </location>
</feature>
<keyword evidence="3" id="KW-1185">Reference proteome</keyword>
<dbReference type="Proteomes" id="UP000067708">
    <property type="component" value="Chromosome"/>
</dbReference>
<dbReference type="PATRIC" id="fig|529884.3.peg.1281"/>
<feature type="chain" id="PRO_5001588070" evidence="1">
    <location>
        <begin position="25"/>
        <end position="369"/>
    </location>
</feature>
<sequence>MKKLLAYVVAVTLSFGVTAIPSYAASNTLKVSNPPEEFIIGQPGILEPTLNLVVIITGPVAAEIDVQFVDYVFDESGNKARLPENSTPHSLAKIFSVTPFQNLYRPSKSGSEFLITLKPKLKKIEQIYYGGIKVSMNPLGGTRQSGIASAASTGAIASQVNVTPYGFAGSIKNGKITGAELSRINFTSTNRTSIIDSFLPDLPGLINSGPIEAKVRYRNKGELPVFAFASWEISANEKVLATKRTSKSILLGGRSATRSVITQSNIEGSRETVNVLPDFGPVKIKTTLHSELGGTKFDPVTVESSVFVVQWKEPFFFTALIACLIWYVSRRRPSKGGQKRREPSLVWLALKAFKKYLKSRLAKPSNKAV</sequence>
<accession>A0A060JNG0</accession>